<feature type="non-terminal residue" evidence="2">
    <location>
        <position position="124"/>
    </location>
</feature>
<name>A0A382J5H1_9ZZZZ</name>
<dbReference type="PROSITE" id="PS51257">
    <property type="entry name" value="PROKAR_LIPOPROTEIN"/>
    <property type="match status" value="1"/>
</dbReference>
<sequence length="124" mass="12927">MKFFNNAKFVLAVFLLGVLTASCGTPTSSTVEESSQGLNIGARTVAQQAPIKAPAPTPVSTNAPQVEPTPTTKAKPKPAATSSSSSPTSIPTSKISTPSMELAVTEVPSDLPGYDRGDWKHWVD</sequence>
<feature type="compositionally biased region" description="Low complexity" evidence="1">
    <location>
        <begin position="68"/>
        <end position="99"/>
    </location>
</feature>
<proteinExistence type="predicted"/>
<organism evidence="2">
    <name type="scientific">marine metagenome</name>
    <dbReference type="NCBI Taxonomy" id="408172"/>
    <lineage>
        <taxon>unclassified sequences</taxon>
        <taxon>metagenomes</taxon>
        <taxon>ecological metagenomes</taxon>
    </lineage>
</organism>
<feature type="compositionally biased region" description="Polar residues" evidence="1">
    <location>
        <begin position="25"/>
        <end position="38"/>
    </location>
</feature>
<reference evidence="2" key="1">
    <citation type="submission" date="2018-05" db="EMBL/GenBank/DDBJ databases">
        <authorList>
            <person name="Lanie J.A."/>
            <person name="Ng W.-L."/>
            <person name="Kazmierczak K.M."/>
            <person name="Andrzejewski T.M."/>
            <person name="Davidsen T.M."/>
            <person name="Wayne K.J."/>
            <person name="Tettelin H."/>
            <person name="Glass J.I."/>
            <person name="Rusch D."/>
            <person name="Podicherti R."/>
            <person name="Tsui H.-C.T."/>
            <person name="Winkler M.E."/>
        </authorList>
    </citation>
    <scope>NUCLEOTIDE SEQUENCE</scope>
</reference>
<accession>A0A382J5H1</accession>
<feature type="region of interest" description="Disordered" evidence="1">
    <location>
        <begin position="25"/>
        <end position="101"/>
    </location>
</feature>
<gene>
    <name evidence="2" type="ORF">METZ01_LOCUS259902</name>
</gene>
<dbReference type="AlphaFoldDB" id="A0A382J5H1"/>
<evidence type="ECO:0000313" key="2">
    <source>
        <dbReference type="EMBL" id="SVC07048.1"/>
    </source>
</evidence>
<protein>
    <submittedName>
        <fullName evidence="2">Uncharacterized protein</fullName>
    </submittedName>
</protein>
<dbReference type="EMBL" id="UINC01071834">
    <property type="protein sequence ID" value="SVC07048.1"/>
    <property type="molecule type" value="Genomic_DNA"/>
</dbReference>
<evidence type="ECO:0000256" key="1">
    <source>
        <dbReference type="SAM" id="MobiDB-lite"/>
    </source>
</evidence>